<evidence type="ECO:0000259" key="9">
    <source>
        <dbReference type="PROSITE" id="PS50865"/>
    </source>
</evidence>
<keyword evidence="8" id="KW-0472">Membrane</keyword>
<feature type="domain" description="MYND-type" evidence="9">
    <location>
        <begin position="271"/>
        <end position="310"/>
    </location>
</feature>
<dbReference type="PANTHER" id="PTHR46165">
    <property type="entry name" value="SET AND MYND DOMAIN-CONTAINING PROTEIN 4"/>
    <property type="match status" value="1"/>
</dbReference>
<evidence type="ECO:0000256" key="3">
    <source>
        <dbReference type="ARBA" id="ARBA00022691"/>
    </source>
</evidence>
<reference evidence="10" key="2">
    <citation type="submission" date="2023-03" db="EMBL/GenBank/DDBJ databases">
        <authorList>
            <person name="Inwood S.N."/>
            <person name="Skelly J.G."/>
            <person name="Guhlin J."/>
            <person name="Harrop T.W.R."/>
            <person name="Goldson S.G."/>
            <person name="Dearden P.K."/>
        </authorList>
    </citation>
    <scope>NUCLEOTIDE SEQUENCE</scope>
    <source>
        <strain evidence="10">Irish</strain>
        <tissue evidence="10">Whole body</tissue>
    </source>
</reference>
<dbReference type="Gene3D" id="2.170.270.10">
    <property type="entry name" value="SET domain"/>
    <property type="match status" value="1"/>
</dbReference>
<dbReference type="GO" id="GO:0042826">
    <property type="term" value="F:histone deacetylase binding"/>
    <property type="evidence" value="ECO:0007669"/>
    <property type="project" value="TreeGrafter"/>
</dbReference>
<keyword evidence="8" id="KW-0812">Transmembrane</keyword>
<dbReference type="GO" id="GO:0032259">
    <property type="term" value="P:methylation"/>
    <property type="evidence" value="ECO:0007669"/>
    <property type="project" value="UniProtKB-KW"/>
</dbReference>
<dbReference type="AlphaFoldDB" id="A0AA39FP31"/>
<evidence type="ECO:0000256" key="2">
    <source>
        <dbReference type="ARBA" id="ARBA00022679"/>
    </source>
</evidence>
<keyword evidence="5 7" id="KW-0863">Zinc-finger</keyword>
<keyword evidence="8" id="KW-1133">Transmembrane helix</keyword>
<keyword evidence="11" id="KW-1185">Reference proteome</keyword>
<gene>
    <name evidence="10" type="ORF">PV328_006439</name>
</gene>
<keyword evidence="6" id="KW-0862">Zinc</keyword>
<evidence type="ECO:0000313" key="11">
    <source>
        <dbReference type="Proteomes" id="UP001168990"/>
    </source>
</evidence>
<comment type="caution">
    <text evidence="10">The sequence shown here is derived from an EMBL/GenBank/DDBJ whole genome shotgun (WGS) entry which is preliminary data.</text>
</comment>
<dbReference type="GO" id="GO:0008270">
    <property type="term" value="F:zinc ion binding"/>
    <property type="evidence" value="ECO:0007669"/>
    <property type="project" value="UniProtKB-KW"/>
</dbReference>
<evidence type="ECO:0000313" key="10">
    <source>
        <dbReference type="EMBL" id="KAK0173204.1"/>
    </source>
</evidence>
<dbReference type="GO" id="GO:0005737">
    <property type="term" value="C:cytoplasm"/>
    <property type="evidence" value="ECO:0007669"/>
    <property type="project" value="TreeGrafter"/>
</dbReference>
<dbReference type="InterPro" id="IPR046341">
    <property type="entry name" value="SET_dom_sf"/>
</dbReference>
<dbReference type="Gene3D" id="6.10.140.2220">
    <property type="match status" value="1"/>
</dbReference>
<dbReference type="InterPro" id="IPR011990">
    <property type="entry name" value="TPR-like_helical_dom_sf"/>
</dbReference>
<dbReference type="EMBL" id="JAQQBS010000002">
    <property type="protein sequence ID" value="KAK0173204.1"/>
    <property type="molecule type" value="Genomic_DNA"/>
</dbReference>
<keyword evidence="3" id="KW-0949">S-adenosyl-L-methionine</keyword>
<evidence type="ECO:0000256" key="7">
    <source>
        <dbReference type="PROSITE-ProRule" id="PRU00134"/>
    </source>
</evidence>
<dbReference type="SUPFAM" id="SSF82199">
    <property type="entry name" value="SET domain"/>
    <property type="match status" value="1"/>
</dbReference>
<organism evidence="10 11">
    <name type="scientific">Microctonus aethiopoides</name>
    <dbReference type="NCBI Taxonomy" id="144406"/>
    <lineage>
        <taxon>Eukaryota</taxon>
        <taxon>Metazoa</taxon>
        <taxon>Ecdysozoa</taxon>
        <taxon>Arthropoda</taxon>
        <taxon>Hexapoda</taxon>
        <taxon>Insecta</taxon>
        <taxon>Pterygota</taxon>
        <taxon>Neoptera</taxon>
        <taxon>Endopterygota</taxon>
        <taxon>Hymenoptera</taxon>
        <taxon>Apocrita</taxon>
        <taxon>Ichneumonoidea</taxon>
        <taxon>Braconidae</taxon>
        <taxon>Euphorinae</taxon>
        <taxon>Microctonus</taxon>
    </lineage>
</organism>
<evidence type="ECO:0000256" key="1">
    <source>
        <dbReference type="ARBA" id="ARBA00022603"/>
    </source>
</evidence>
<name>A0AA39FP31_9HYME</name>
<evidence type="ECO:0000256" key="5">
    <source>
        <dbReference type="ARBA" id="ARBA00022771"/>
    </source>
</evidence>
<dbReference type="Proteomes" id="UP001168990">
    <property type="component" value="Unassembled WGS sequence"/>
</dbReference>
<dbReference type="GO" id="GO:0008168">
    <property type="term" value="F:methyltransferase activity"/>
    <property type="evidence" value="ECO:0007669"/>
    <property type="project" value="UniProtKB-KW"/>
</dbReference>
<feature type="transmembrane region" description="Helical" evidence="8">
    <location>
        <begin position="396"/>
        <end position="414"/>
    </location>
</feature>
<keyword evidence="4" id="KW-0479">Metal-binding</keyword>
<sequence>MDIAKELILQMKRKNKSHVGYGLHGECAALVGHILQNMAKSPMPPLKAEQKNEDDSINYREEGNQLFVAGEDIEAIENYTRSLAYANSNELMAYAHANRSAALYRKQMYKECLLDVEAALELDYPLDKRQKLKERGIKAMEKLCESMNIKSNEQKLDTCPFDDVESTLKKFPLISPIETEITEKKSVIKNIINDDNDEPIKPRYLQNPETMSPPYGPSDESPAHSKGIDIIFSKEYGRHLVASKEFKPGEILTIEKPYFWVLYRDKFYTHCHYCLERSYCLIPCPDCPIVQYCSDKCRKLGWNMFHRTECPVISVLVNLLNITDDKVKMDMVMKIIRLLVIVTSNGKKFDELRKDLEIAETNPDERTAGFTDSGILDSSSARSAMSLATNMMTRPLIGISAFACVSALAAMLLATQTKLFGQKYQLSELQNLDSHPNIKFSGSLMLRAGVITASNCFSVNYLQQ</sequence>
<dbReference type="Pfam" id="PF01753">
    <property type="entry name" value="zf-MYND"/>
    <property type="match status" value="1"/>
</dbReference>
<accession>A0AA39FP31</accession>
<dbReference type="PANTHER" id="PTHR46165:SF2">
    <property type="entry name" value="SET AND MYND DOMAIN-CONTAINING PROTEIN 4"/>
    <property type="match status" value="1"/>
</dbReference>
<dbReference type="InterPro" id="IPR052097">
    <property type="entry name" value="SET-MYND_domain_protein"/>
</dbReference>
<keyword evidence="1" id="KW-0489">Methyltransferase</keyword>
<protein>
    <recommendedName>
        <fullName evidence="9">MYND-type domain-containing protein</fullName>
    </recommendedName>
</protein>
<dbReference type="PROSITE" id="PS50865">
    <property type="entry name" value="ZF_MYND_2"/>
    <property type="match status" value="1"/>
</dbReference>
<dbReference type="Gene3D" id="1.25.40.10">
    <property type="entry name" value="Tetratricopeptide repeat domain"/>
    <property type="match status" value="1"/>
</dbReference>
<evidence type="ECO:0000256" key="4">
    <source>
        <dbReference type="ARBA" id="ARBA00022723"/>
    </source>
</evidence>
<evidence type="ECO:0000256" key="8">
    <source>
        <dbReference type="SAM" id="Phobius"/>
    </source>
</evidence>
<keyword evidence="2" id="KW-0808">Transferase</keyword>
<dbReference type="InterPro" id="IPR002893">
    <property type="entry name" value="Znf_MYND"/>
</dbReference>
<proteinExistence type="predicted"/>
<dbReference type="SUPFAM" id="SSF144232">
    <property type="entry name" value="HIT/MYND zinc finger-like"/>
    <property type="match status" value="1"/>
</dbReference>
<reference evidence="10" key="1">
    <citation type="journal article" date="2023" name="bioRxiv">
        <title>Scaffold-level genome assemblies of two parasitoid biocontrol wasps reveal the parthenogenesis mechanism and an associated novel virus.</title>
        <authorList>
            <person name="Inwood S."/>
            <person name="Skelly J."/>
            <person name="Guhlin J."/>
            <person name="Harrop T."/>
            <person name="Goldson S."/>
            <person name="Dearden P."/>
        </authorList>
    </citation>
    <scope>NUCLEOTIDE SEQUENCE</scope>
    <source>
        <strain evidence="10">Irish</strain>
        <tissue evidence="10">Whole body</tissue>
    </source>
</reference>
<dbReference type="GO" id="GO:0005634">
    <property type="term" value="C:nucleus"/>
    <property type="evidence" value="ECO:0007669"/>
    <property type="project" value="TreeGrafter"/>
</dbReference>
<dbReference type="Gene3D" id="1.10.220.160">
    <property type="match status" value="1"/>
</dbReference>
<evidence type="ECO:0000256" key="6">
    <source>
        <dbReference type="ARBA" id="ARBA00022833"/>
    </source>
</evidence>
<dbReference type="SUPFAM" id="SSF48452">
    <property type="entry name" value="TPR-like"/>
    <property type="match status" value="1"/>
</dbReference>